<dbReference type="Proteomes" id="UP001142055">
    <property type="component" value="Chromosome 3"/>
</dbReference>
<accession>A0A9Q0RJL0</accession>
<dbReference type="OMA" id="VWCLDRI"/>
<dbReference type="InterPro" id="IPR006553">
    <property type="entry name" value="Leu-rich_rpt_Cys-con_subtyp"/>
</dbReference>
<dbReference type="SUPFAM" id="SSF52047">
    <property type="entry name" value="RNI-like"/>
    <property type="match status" value="1"/>
</dbReference>
<comment type="caution">
    <text evidence="1">The sequence shown here is derived from an EMBL/GenBank/DDBJ whole genome shotgun (WGS) entry which is preliminary data.</text>
</comment>
<proteinExistence type="predicted"/>
<name>A0A9Q0RJL0_BLOTA</name>
<dbReference type="Gene3D" id="3.80.10.10">
    <property type="entry name" value="Ribonuclease Inhibitor"/>
    <property type="match status" value="1"/>
</dbReference>
<protein>
    <recommendedName>
        <fullName evidence="3">Mitochondrial ATP synthase regulatory component factor B</fullName>
    </recommendedName>
</protein>
<evidence type="ECO:0000313" key="1">
    <source>
        <dbReference type="EMBL" id="KAJ6216864.1"/>
    </source>
</evidence>
<keyword evidence="2" id="KW-1185">Reference proteome</keyword>
<dbReference type="EMBL" id="JAPWDV010000003">
    <property type="protein sequence ID" value="KAJ6216864.1"/>
    <property type="molecule type" value="Genomic_DNA"/>
</dbReference>
<sequence length="302" mass="35064">MLSQTKYLAPNTYRTILIRLFSSGQLKPNEDKDTSVVEKRDNVAVKTKPENTFSVDMIPEKASDNFLIEFNKRKPTYDQLYEYMIDEKPHLLSKPVDNSYISPDFQLKLHHKFDFSIDAIQRAFGRLINREEAEAQKYLNRRHGILGPDLATSHFIVNRGGKVRFKHNPDKWVLDRKLLPSVYDKKFRLISVDASKTGLMYEGLDNFILLNELEELDLSGNFKLDDFSCDKLARLFRNSTALTYLNLSDIPLITNRGIEALYKISSLKTLVIRETRAAKFPFIELLILMFNDVNPDCKIIYK</sequence>
<dbReference type="InterPro" id="IPR032675">
    <property type="entry name" value="LRR_dom_sf"/>
</dbReference>
<dbReference type="OrthoDB" id="1708588at2759"/>
<dbReference type="AlphaFoldDB" id="A0A9Q0RJL0"/>
<evidence type="ECO:0000313" key="2">
    <source>
        <dbReference type="Proteomes" id="UP001142055"/>
    </source>
</evidence>
<evidence type="ECO:0008006" key="3">
    <source>
        <dbReference type="Google" id="ProtNLM"/>
    </source>
</evidence>
<organism evidence="1 2">
    <name type="scientific">Blomia tropicalis</name>
    <name type="common">Mite</name>
    <dbReference type="NCBI Taxonomy" id="40697"/>
    <lineage>
        <taxon>Eukaryota</taxon>
        <taxon>Metazoa</taxon>
        <taxon>Ecdysozoa</taxon>
        <taxon>Arthropoda</taxon>
        <taxon>Chelicerata</taxon>
        <taxon>Arachnida</taxon>
        <taxon>Acari</taxon>
        <taxon>Acariformes</taxon>
        <taxon>Sarcoptiformes</taxon>
        <taxon>Astigmata</taxon>
        <taxon>Glycyphagoidea</taxon>
        <taxon>Echimyopodidae</taxon>
        <taxon>Blomia</taxon>
    </lineage>
</organism>
<dbReference type="SMART" id="SM00367">
    <property type="entry name" value="LRR_CC"/>
    <property type="match status" value="2"/>
</dbReference>
<reference evidence="1" key="1">
    <citation type="submission" date="2022-12" db="EMBL/GenBank/DDBJ databases">
        <title>Genome assemblies of Blomia tropicalis.</title>
        <authorList>
            <person name="Cui Y."/>
        </authorList>
    </citation>
    <scope>NUCLEOTIDE SEQUENCE</scope>
    <source>
        <tissue evidence="1">Adult mites</tissue>
    </source>
</reference>
<gene>
    <name evidence="1" type="ORF">RDWZM_008021</name>
</gene>